<gene>
    <name evidence="3" type="ORF">N7U62_22120</name>
</gene>
<feature type="domain" description="GIY-YIG" evidence="2">
    <location>
        <begin position="1"/>
        <end position="80"/>
    </location>
</feature>
<evidence type="ECO:0000256" key="1">
    <source>
        <dbReference type="ARBA" id="ARBA00007435"/>
    </source>
</evidence>
<proteinExistence type="inferred from homology"/>
<dbReference type="PROSITE" id="PS50164">
    <property type="entry name" value="GIY_YIG"/>
    <property type="match status" value="1"/>
</dbReference>
<sequence>MYTVYILLCSDGKYYTGVTNDIERRFYEHQSGFDKKAYTYSRRPVKLVFQEHFQDIHQAIAFEKQVKGWRIEKKKALINLEWEKLPELAKKKKE</sequence>
<dbReference type="SMART" id="SM00465">
    <property type="entry name" value="GIYc"/>
    <property type="match status" value="1"/>
</dbReference>
<comment type="caution">
    <text evidence="3">The sequence shown here is derived from an EMBL/GenBank/DDBJ whole genome shotgun (WGS) entry which is preliminary data.</text>
</comment>
<dbReference type="InterPro" id="IPR000305">
    <property type="entry name" value="GIY-YIG_endonuc"/>
</dbReference>
<protein>
    <submittedName>
        <fullName evidence="3">GIY-YIG nuclease family protein</fullName>
    </submittedName>
</protein>
<dbReference type="SUPFAM" id="SSF82771">
    <property type="entry name" value="GIY-YIG endonuclease"/>
    <property type="match status" value="1"/>
</dbReference>
<evidence type="ECO:0000313" key="4">
    <source>
        <dbReference type="Proteomes" id="UP001300692"/>
    </source>
</evidence>
<dbReference type="Proteomes" id="UP001300692">
    <property type="component" value="Unassembled WGS sequence"/>
</dbReference>
<comment type="similarity">
    <text evidence="1">Belongs to the UPF0213 family.</text>
</comment>
<accession>A0ABT3D0N2</accession>
<dbReference type="InterPro" id="IPR050190">
    <property type="entry name" value="UPF0213_domain"/>
</dbReference>
<organism evidence="3 4">
    <name type="scientific">Reichenbachiella ulvae</name>
    <dbReference type="NCBI Taxonomy" id="2980104"/>
    <lineage>
        <taxon>Bacteria</taxon>
        <taxon>Pseudomonadati</taxon>
        <taxon>Bacteroidota</taxon>
        <taxon>Cytophagia</taxon>
        <taxon>Cytophagales</taxon>
        <taxon>Reichenbachiellaceae</taxon>
        <taxon>Reichenbachiella</taxon>
    </lineage>
</organism>
<dbReference type="RefSeq" id="WP_264140299.1">
    <property type="nucleotide sequence ID" value="NZ_JAOYOD010000001.1"/>
</dbReference>
<dbReference type="PANTHER" id="PTHR34477">
    <property type="entry name" value="UPF0213 PROTEIN YHBQ"/>
    <property type="match status" value="1"/>
</dbReference>
<dbReference type="Gene3D" id="3.40.1440.10">
    <property type="entry name" value="GIY-YIG endonuclease"/>
    <property type="match status" value="1"/>
</dbReference>
<dbReference type="Pfam" id="PF01541">
    <property type="entry name" value="GIY-YIG"/>
    <property type="match status" value="1"/>
</dbReference>
<evidence type="ECO:0000259" key="2">
    <source>
        <dbReference type="PROSITE" id="PS50164"/>
    </source>
</evidence>
<dbReference type="PANTHER" id="PTHR34477:SF1">
    <property type="entry name" value="UPF0213 PROTEIN YHBQ"/>
    <property type="match status" value="1"/>
</dbReference>
<name>A0ABT3D0N2_9BACT</name>
<dbReference type="CDD" id="cd10456">
    <property type="entry name" value="GIY-YIG_UPF0213"/>
    <property type="match status" value="1"/>
</dbReference>
<keyword evidence="4" id="KW-1185">Reference proteome</keyword>
<reference evidence="3 4" key="1">
    <citation type="submission" date="2022-10" db="EMBL/GenBank/DDBJ databases">
        <title>Comparative genomics and taxonomic characterization of three novel marine species of genus Reichenbachiella exhibiting antioxidant and polysaccharide degradation activities.</title>
        <authorList>
            <person name="Muhammad N."/>
            <person name="Lee Y.-J."/>
            <person name="Ko J."/>
            <person name="Kim S.-G."/>
        </authorList>
    </citation>
    <scope>NUCLEOTIDE SEQUENCE [LARGE SCALE GENOMIC DNA]</scope>
    <source>
        <strain evidence="3 4">ABR2-5</strain>
    </source>
</reference>
<dbReference type="InterPro" id="IPR035901">
    <property type="entry name" value="GIY-YIG_endonuc_sf"/>
</dbReference>
<dbReference type="EMBL" id="JAOYOD010000001">
    <property type="protein sequence ID" value="MCV9389379.1"/>
    <property type="molecule type" value="Genomic_DNA"/>
</dbReference>
<evidence type="ECO:0000313" key="3">
    <source>
        <dbReference type="EMBL" id="MCV9389379.1"/>
    </source>
</evidence>